<dbReference type="PANTHER" id="PTHR12526">
    <property type="entry name" value="GLYCOSYLTRANSFERASE"/>
    <property type="match status" value="1"/>
</dbReference>
<dbReference type="RefSeq" id="WP_263846955.1">
    <property type="nucleotide sequence ID" value="NZ_JAOWKW010000001.1"/>
</dbReference>
<dbReference type="PANTHER" id="PTHR12526:SF637">
    <property type="entry name" value="GLYCOSYLTRANSFERASE EPSF-RELATED"/>
    <property type="match status" value="1"/>
</dbReference>
<protein>
    <submittedName>
        <fullName evidence="3">Glycosyltransferase</fullName>
    </submittedName>
</protein>
<dbReference type="Gene3D" id="3.40.50.2000">
    <property type="entry name" value="Glycogen Phosphorylase B"/>
    <property type="match status" value="2"/>
</dbReference>
<gene>
    <name evidence="3" type="ORF">OE699_02300</name>
</gene>
<dbReference type="InterPro" id="IPR028098">
    <property type="entry name" value="Glyco_trans_4-like_N"/>
</dbReference>
<accession>A0ABT2ZVJ8</accession>
<dbReference type="CDD" id="cd03811">
    <property type="entry name" value="GT4_GT28_WabH-like"/>
    <property type="match status" value="1"/>
</dbReference>
<dbReference type="EMBL" id="JAOWKW010000001">
    <property type="protein sequence ID" value="MCV2877671.1"/>
    <property type="molecule type" value="Genomic_DNA"/>
</dbReference>
<feature type="domain" description="Glycosyltransferase subfamily 4-like N-terminal" evidence="2">
    <location>
        <begin position="12"/>
        <end position="170"/>
    </location>
</feature>
<reference evidence="3 4" key="1">
    <citation type="submission" date="2022-10" db="EMBL/GenBank/DDBJ databases">
        <title>Sinirhodobacter sp. nov., isolated from ocean surface sediments.</title>
        <authorList>
            <person name="He W."/>
            <person name="Wang L."/>
            <person name="Zhang D.-F."/>
        </authorList>
    </citation>
    <scope>NUCLEOTIDE SEQUENCE [LARGE SCALE GENOMIC DNA]</scope>
    <source>
        <strain evidence="3 4">WL0115</strain>
    </source>
</reference>
<evidence type="ECO:0000259" key="1">
    <source>
        <dbReference type="Pfam" id="PF00534"/>
    </source>
</evidence>
<keyword evidence="4" id="KW-1185">Reference proteome</keyword>
<evidence type="ECO:0000313" key="3">
    <source>
        <dbReference type="EMBL" id="MCV2877671.1"/>
    </source>
</evidence>
<comment type="caution">
    <text evidence="3">The sequence shown here is derived from an EMBL/GenBank/DDBJ whole genome shotgun (WGS) entry which is preliminary data.</text>
</comment>
<feature type="domain" description="Glycosyl transferase family 1" evidence="1">
    <location>
        <begin position="194"/>
        <end position="344"/>
    </location>
</feature>
<evidence type="ECO:0000313" key="4">
    <source>
        <dbReference type="Proteomes" id="UP001526166"/>
    </source>
</evidence>
<proteinExistence type="predicted"/>
<name>A0ABT2ZVJ8_9RHOB</name>
<dbReference type="SUPFAM" id="SSF53756">
    <property type="entry name" value="UDP-Glycosyltransferase/glycogen phosphorylase"/>
    <property type="match status" value="1"/>
</dbReference>
<dbReference type="InterPro" id="IPR001296">
    <property type="entry name" value="Glyco_trans_1"/>
</dbReference>
<organism evidence="3 4">
    <name type="scientific">Sedimentimonas flavescens</name>
    <dbReference type="NCBI Taxonomy" id="2851012"/>
    <lineage>
        <taxon>Bacteria</taxon>
        <taxon>Pseudomonadati</taxon>
        <taxon>Pseudomonadota</taxon>
        <taxon>Alphaproteobacteria</taxon>
        <taxon>Rhodobacterales</taxon>
        <taxon>Rhodobacter group</taxon>
        <taxon>Sedimentimonas</taxon>
    </lineage>
</organism>
<dbReference type="Pfam" id="PF13439">
    <property type="entry name" value="Glyco_transf_4"/>
    <property type="match status" value="1"/>
</dbReference>
<dbReference type="Pfam" id="PF00534">
    <property type="entry name" value="Glycos_transf_1"/>
    <property type="match status" value="1"/>
</dbReference>
<sequence>MISILLPDIRGGGAERVSVDLAREFARLGHNVEFALMKATGDFLAEAERDFTVVDLNTPRARNLPAVLASYLRKRKPQAVIAQMWPLTSVAVVGRALARHHCRLLLVEHNTLTRQYASWGKAHSRMLSYSMAATYRFADEVAAVSQGAAEDTARLARIPVGRVKVLHNPIPQKPMPRHAAWELAESLWTRRPGKRILTVGSIKEQKNHPLLIKAFAQLTRSDAQLMILGQGTGETELRKLASDYGIADRVIFAGFYPDPSAFYATTDLFVLSSDYEGFGNVIVEALSFGLPVVSTDCPSGPAEILGNGRWGHLVPVGDAAALARAMNAALAAPVDRDAQMRRAADFAPEIAARKYLDLLSLT</sequence>
<evidence type="ECO:0000259" key="2">
    <source>
        <dbReference type="Pfam" id="PF13439"/>
    </source>
</evidence>
<dbReference type="Proteomes" id="UP001526166">
    <property type="component" value="Unassembled WGS sequence"/>
</dbReference>